<comment type="caution">
    <text evidence="8">The sequence shown here is derived from an EMBL/GenBank/DDBJ whole genome shotgun (WGS) entry which is preliminary data.</text>
</comment>
<keyword evidence="9" id="KW-1185">Reference proteome</keyword>
<dbReference type="NCBIfam" id="TIGR00255">
    <property type="entry name" value="YicC/YloC family endoribonuclease"/>
    <property type="match status" value="1"/>
</dbReference>
<dbReference type="PANTHER" id="PTHR30636:SF3">
    <property type="entry name" value="UPF0701 PROTEIN YICC"/>
    <property type="match status" value="1"/>
</dbReference>
<dbReference type="EC" id="3.1.-.-" evidence="8"/>
<dbReference type="InterPro" id="IPR013551">
    <property type="entry name" value="YicC-like_C"/>
</dbReference>
<comment type="cofactor">
    <cofactor evidence="1">
        <name>a divalent metal cation</name>
        <dbReference type="ChEBI" id="CHEBI:60240"/>
    </cofactor>
</comment>
<sequence length="295" mass="34106">MIKSMTGFGMCEQSQGNTQVHVELKTINHRFFDFTFNGPRSFVYLEDQLKKIVHSYVKRGSLNLYLSVKGSDANSPQVETNWPLFDQYVHAAKEMQRRSGFQLTDLDAILQLPGIFSLRDADNYDAQSVETLVLNVVREAAERLIAMREKEGEALRSDLLDKIREIRLEVDRLEVLMPEVRTQYKMRLRTAIADFLGQNQSIDENRLMNEMAVFINKTAIDEEVTRLKSHLNQCTILLDENSDIPVGRRFDFLIQEMNREVNTIGSKGNHAEVSRFVVSMKTEIEKLREQVQNIE</sequence>
<evidence type="ECO:0000256" key="5">
    <source>
        <dbReference type="ARBA" id="ARBA00035648"/>
    </source>
</evidence>
<evidence type="ECO:0000256" key="4">
    <source>
        <dbReference type="ARBA" id="ARBA00022801"/>
    </source>
</evidence>
<keyword evidence="3" id="KW-0255">Endonuclease</keyword>
<dbReference type="InterPro" id="IPR013527">
    <property type="entry name" value="YicC-like_N"/>
</dbReference>
<dbReference type="Pfam" id="PF08340">
    <property type="entry name" value="YicC-like_C"/>
    <property type="match status" value="1"/>
</dbReference>
<dbReference type="EMBL" id="JBHUMQ010000021">
    <property type="protein sequence ID" value="MFD2693773.1"/>
    <property type="molecule type" value="Genomic_DNA"/>
</dbReference>
<dbReference type="Pfam" id="PF03755">
    <property type="entry name" value="YicC-like_N"/>
    <property type="match status" value="1"/>
</dbReference>
<feature type="domain" description="Endoribonuclease YicC-like C-terminal" evidence="7">
    <location>
        <begin position="176"/>
        <end position="295"/>
    </location>
</feature>
<dbReference type="RefSeq" id="WP_253065069.1">
    <property type="nucleotide sequence ID" value="NZ_JAMXWM010000035.1"/>
</dbReference>
<evidence type="ECO:0000259" key="6">
    <source>
        <dbReference type="Pfam" id="PF03755"/>
    </source>
</evidence>
<keyword evidence="4 8" id="KW-0378">Hydrolase</keyword>
<gene>
    <name evidence="8" type="ORF">ACFSUE_09080</name>
</gene>
<evidence type="ECO:0000256" key="2">
    <source>
        <dbReference type="ARBA" id="ARBA00022722"/>
    </source>
</evidence>
<feature type="domain" description="Endoribonuclease YicC-like N-terminal" evidence="6">
    <location>
        <begin position="2"/>
        <end position="156"/>
    </location>
</feature>
<name>A0ABW5S308_9BACL</name>
<evidence type="ECO:0000256" key="3">
    <source>
        <dbReference type="ARBA" id="ARBA00022759"/>
    </source>
</evidence>
<evidence type="ECO:0000313" key="8">
    <source>
        <dbReference type="EMBL" id="MFD2693773.1"/>
    </source>
</evidence>
<dbReference type="GO" id="GO:0016787">
    <property type="term" value="F:hydrolase activity"/>
    <property type="evidence" value="ECO:0007669"/>
    <property type="project" value="UniProtKB-KW"/>
</dbReference>
<organism evidence="8 9">
    <name type="scientific">Sporolactobacillus shoreicorticis</name>
    <dbReference type="NCBI Taxonomy" id="1923877"/>
    <lineage>
        <taxon>Bacteria</taxon>
        <taxon>Bacillati</taxon>
        <taxon>Bacillota</taxon>
        <taxon>Bacilli</taxon>
        <taxon>Bacillales</taxon>
        <taxon>Sporolactobacillaceae</taxon>
        <taxon>Sporolactobacillus</taxon>
    </lineage>
</organism>
<accession>A0ABW5S308</accession>
<proteinExistence type="inferred from homology"/>
<evidence type="ECO:0000313" key="9">
    <source>
        <dbReference type="Proteomes" id="UP001597399"/>
    </source>
</evidence>
<reference evidence="9" key="1">
    <citation type="journal article" date="2019" name="Int. J. Syst. Evol. Microbiol.">
        <title>The Global Catalogue of Microorganisms (GCM) 10K type strain sequencing project: providing services to taxonomists for standard genome sequencing and annotation.</title>
        <authorList>
            <consortium name="The Broad Institute Genomics Platform"/>
            <consortium name="The Broad Institute Genome Sequencing Center for Infectious Disease"/>
            <person name="Wu L."/>
            <person name="Ma J."/>
        </authorList>
    </citation>
    <scope>NUCLEOTIDE SEQUENCE [LARGE SCALE GENOMIC DNA]</scope>
    <source>
        <strain evidence="9">TISTR 2466</strain>
    </source>
</reference>
<dbReference type="Proteomes" id="UP001597399">
    <property type="component" value="Unassembled WGS sequence"/>
</dbReference>
<dbReference type="PANTHER" id="PTHR30636">
    <property type="entry name" value="UPF0701 PROTEIN YICC"/>
    <property type="match status" value="1"/>
</dbReference>
<comment type="similarity">
    <text evidence="5">Belongs to the YicC/YloC family.</text>
</comment>
<evidence type="ECO:0000256" key="1">
    <source>
        <dbReference type="ARBA" id="ARBA00001968"/>
    </source>
</evidence>
<protein>
    <submittedName>
        <fullName evidence="8">YicC/YloC family endoribonuclease</fullName>
        <ecNumber evidence="8">3.1.-.-</ecNumber>
    </submittedName>
</protein>
<keyword evidence="2" id="KW-0540">Nuclease</keyword>
<dbReference type="InterPro" id="IPR005229">
    <property type="entry name" value="YicC/YloC-like"/>
</dbReference>
<evidence type="ECO:0000259" key="7">
    <source>
        <dbReference type="Pfam" id="PF08340"/>
    </source>
</evidence>